<name>A0A6N7S7U9_9FIRM</name>
<organism evidence="2 4">
    <name type="scientific">Holdemania massiliensis</name>
    <dbReference type="NCBI Taxonomy" id="1468449"/>
    <lineage>
        <taxon>Bacteria</taxon>
        <taxon>Bacillati</taxon>
        <taxon>Bacillota</taxon>
        <taxon>Erysipelotrichia</taxon>
        <taxon>Erysipelotrichales</taxon>
        <taxon>Erysipelotrichaceae</taxon>
        <taxon>Holdemania</taxon>
    </lineage>
</organism>
<dbReference type="InterPro" id="IPR036390">
    <property type="entry name" value="WH_DNA-bd_sf"/>
</dbReference>
<evidence type="ECO:0000313" key="3">
    <source>
        <dbReference type="EMBL" id="MSC33455.1"/>
    </source>
</evidence>
<dbReference type="InterPro" id="IPR000835">
    <property type="entry name" value="HTH_MarR-typ"/>
</dbReference>
<dbReference type="PANTHER" id="PTHR33164">
    <property type="entry name" value="TRANSCRIPTIONAL REGULATOR, MARR FAMILY"/>
    <property type="match status" value="1"/>
</dbReference>
<evidence type="ECO:0000313" key="5">
    <source>
        <dbReference type="Proteomes" id="UP000480929"/>
    </source>
</evidence>
<dbReference type="OrthoDB" id="3232829at2"/>
<dbReference type="Gene3D" id="1.10.10.10">
    <property type="entry name" value="Winged helix-like DNA-binding domain superfamily/Winged helix DNA-binding domain"/>
    <property type="match status" value="1"/>
</dbReference>
<dbReference type="Pfam" id="PF12802">
    <property type="entry name" value="MarR_2"/>
    <property type="match status" value="1"/>
</dbReference>
<protein>
    <submittedName>
        <fullName evidence="2">MarR family transcriptional regulator</fullName>
    </submittedName>
</protein>
<reference evidence="4 5" key="1">
    <citation type="journal article" date="2019" name="Nat. Med.">
        <title>A library of human gut bacterial isolates paired with longitudinal multiomics data enables mechanistic microbiome research.</title>
        <authorList>
            <person name="Poyet M."/>
            <person name="Groussin M."/>
            <person name="Gibbons S.M."/>
            <person name="Avila-Pacheco J."/>
            <person name="Jiang X."/>
            <person name="Kearney S.M."/>
            <person name="Perrotta A.R."/>
            <person name="Berdy B."/>
            <person name="Zhao S."/>
            <person name="Lieberman T.D."/>
            <person name="Swanson P.K."/>
            <person name="Smith M."/>
            <person name="Roesemann S."/>
            <person name="Alexander J.E."/>
            <person name="Rich S.A."/>
            <person name="Livny J."/>
            <person name="Vlamakis H."/>
            <person name="Clish C."/>
            <person name="Bullock K."/>
            <person name="Deik A."/>
            <person name="Scott J."/>
            <person name="Pierce K.A."/>
            <person name="Xavier R.J."/>
            <person name="Alm E.J."/>
        </authorList>
    </citation>
    <scope>NUCLEOTIDE SEQUENCE [LARGE SCALE GENOMIC DNA]</scope>
    <source>
        <strain evidence="2 4">BIOML-A4</strain>
        <strain evidence="3 5">BIOML-A5</strain>
    </source>
</reference>
<proteinExistence type="predicted"/>
<evidence type="ECO:0000313" key="4">
    <source>
        <dbReference type="Proteomes" id="UP000433575"/>
    </source>
</evidence>
<accession>A0A6N7S7U9</accession>
<comment type="caution">
    <text evidence="2">The sequence shown here is derived from an EMBL/GenBank/DDBJ whole genome shotgun (WGS) entry which is preliminary data.</text>
</comment>
<dbReference type="EMBL" id="WKPJ01000014">
    <property type="protein sequence ID" value="MSA89700.1"/>
    <property type="molecule type" value="Genomic_DNA"/>
</dbReference>
<dbReference type="InterPro" id="IPR036388">
    <property type="entry name" value="WH-like_DNA-bd_sf"/>
</dbReference>
<gene>
    <name evidence="3" type="ORF">GKD88_10010</name>
    <name evidence="2" type="ORF">GKE08_10210</name>
</gene>
<evidence type="ECO:0000259" key="1">
    <source>
        <dbReference type="PROSITE" id="PS50995"/>
    </source>
</evidence>
<dbReference type="Proteomes" id="UP000480929">
    <property type="component" value="Unassembled WGS sequence"/>
</dbReference>
<dbReference type="GO" id="GO:0006950">
    <property type="term" value="P:response to stress"/>
    <property type="evidence" value="ECO:0007669"/>
    <property type="project" value="TreeGrafter"/>
</dbReference>
<dbReference type="PROSITE" id="PS50995">
    <property type="entry name" value="HTH_MARR_2"/>
    <property type="match status" value="1"/>
</dbReference>
<evidence type="ECO:0000313" key="2">
    <source>
        <dbReference type="EMBL" id="MSA89700.1"/>
    </source>
</evidence>
<dbReference type="PANTHER" id="PTHR33164:SF89">
    <property type="entry name" value="MARR FAMILY REGULATORY PROTEIN"/>
    <property type="match status" value="1"/>
</dbReference>
<dbReference type="RefSeq" id="WP_154238923.1">
    <property type="nucleotide sequence ID" value="NZ_CALJPI010000108.1"/>
</dbReference>
<dbReference type="GO" id="GO:0003700">
    <property type="term" value="F:DNA-binding transcription factor activity"/>
    <property type="evidence" value="ECO:0007669"/>
    <property type="project" value="InterPro"/>
</dbReference>
<dbReference type="Proteomes" id="UP000433575">
    <property type="component" value="Unassembled WGS sequence"/>
</dbReference>
<dbReference type="SUPFAM" id="SSF46785">
    <property type="entry name" value="Winged helix' DNA-binding domain"/>
    <property type="match status" value="1"/>
</dbReference>
<sequence>MNEHQTLMMEYYELWGKMDDVYDHWAKARGISYTELLFLYTLWETDRPITQRDLCQRWHLPKQTVNSILHALAKREIIVFKESSQDHRRKEILLTTQGTRLAQTVIRELQTHELEVIQTIGISSMRAMLKETKRFLDAFEEVKP</sequence>
<dbReference type="InterPro" id="IPR039422">
    <property type="entry name" value="MarR/SlyA-like"/>
</dbReference>
<keyword evidence="5" id="KW-1185">Reference proteome</keyword>
<feature type="domain" description="HTH marR-type" evidence="1">
    <location>
        <begin position="4"/>
        <end position="137"/>
    </location>
</feature>
<dbReference type="AlphaFoldDB" id="A0A6N7S7U9"/>
<dbReference type="EMBL" id="WKPI01000016">
    <property type="protein sequence ID" value="MSC33455.1"/>
    <property type="molecule type" value="Genomic_DNA"/>
</dbReference>
<dbReference type="SMART" id="SM00347">
    <property type="entry name" value="HTH_MARR"/>
    <property type="match status" value="1"/>
</dbReference>